<gene>
    <name evidence="2" type="ORF">KDL28_20685</name>
</gene>
<evidence type="ECO:0000259" key="1">
    <source>
        <dbReference type="SMART" id="SM00418"/>
    </source>
</evidence>
<dbReference type="InterPro" id="IPR001845">
    <property type="entry name" value="HTH_ArsR_DNA-bd_dom"/>
</dbReference>
<name>A0ABT1A396_9PSEU</name>
<keyword evidence="3" id="KW-1185">Reference proteome</keyword>
<dbReference type="SMART" id="SM00418">
    <property type="entry name" value="HTH_ARSR"/>
    <property type="match status" value="1"/>
</dbReference>
<evidence type="ECO:0000313" key="2">
    <source>
        <dbReference type="EMBL" id="MCO1657478.1"/>
    </source>
</evidence>
<organism evidence="2 3">
    <name type="scientific">Pseudonocardia humida</name>
    <dbReference type="NCBI Taxonomy" id="2800819"/>
    <lineage>
        <taxon>Bacteria</taxon>
        <taxon>Bacillati</taxon>
        <taxon>Actinomycetota</taxon>
        <taxon>Actinomycetes</taxon>
        <taxon>Pseudonocardiales</taxon>
        <taxon>Pseudonocardiaceae</taxon>
        <taxon>Pseudonocardia</taxon>
    </lineage>
</organism>
<dbReference type="Proteomes" id="UP001165283">
    <property type="component" value="Unassembled WGS sequence"/>
</dbReference>
<accession>A0ABT1A396</accession>
<feature type="domain" description="HTH arsR-type" evidence="1">
    <location>
        <begin position="16"/>
        <end position="94"/>
    </location>
</feature>
<dbReference type="InterPro" id="IPR036388">
    <property type="entry name" value="WH-like_DNA-bd_sf"/>
</dbReference>
<protein>
    <submittedName>
        <fullName evidence="2">Transcriptional regulator</fullName>
    </submittedName>
</protein>
<comment type="caution">
    <text evidence="2">The sequence shown here is derived from an EMBL/GenBank/DDBJ whole genome shotgun (WGS) entry which is preliminary data.</text>
</comment>
<proteinExistence type="predicted"/>
<dbReference type="RefSeq" id="WP_252441132.1">
    <property type="nucleotide sequence ID" value="NZ_JAGSOV010000042.1"/>
</dbReference>
<dbReference type="InterPro" id="IPR027395">
    <property type="entry name" value="WH_DNA-bd_dom"/>
</dbReference>
<reference evidence="2" key="1">
    <citation type="submission" date="2021-04" db="EMBL/GenBank/DDBJ databases">
        <title>Pseudonocardia sp. nov., isolated from sandy soil of mangrove forest.</title>
        <authorList>
            <person name="Zan Z."/>
            <person name="Huang R."/>
            <person name="Liu W."/>
        </authorList>
    </citation>
    <scope>NUCLEOTIDE SEQUENCE</scope>
    <source>
        <strain evidence="2">S2-4</strain>
    </source>
</reference>
<dbReference type="EMBL" id="JAGSOV010000042">
    <property type="protein sequence ID" value="MCO1657478.1"/>
    <property type="molecule type" value="Genomic_DNA"/>
</dbReference>
<dbReference type="PANTHER" id="PTHR37318">
    <property type="entry name" value="BSL7504 PROTEIN"/>
    <property type="match status" value="1"/>
</dbReference>
<dbReference type="SUPFAM" id="SSF46785">
    <property type="entry name" value="Winged helix' DNA-binding domain"/>
    <property type="match status" value="1"/>
</dbReference>
<sequence>MVDPTEPPAAQRLDPLLLDPTRLRIAAALAGAGEVEFKFVRDRAGLTDSALSKQVRTLSDADLVSLRRERTGPARRAWIRLTPHGRAVLAEHARALREIADSAEHDRT</sequence>
<evidence type="ECO:0000313" key="3">
    <source>
        <dbReference type="Proteomes" id="UP001165283"/>
    </source>
</evidence>
<dbReference type="Pfam" id="PF13601">
    <property type="entry name" value="HTH_34"/>
    <property type="match status" value="1"/>
</dbReference>
<dbReference type="Gene3D" id="1.10.10.10">
    <property type="entry name" value="Winged helix-like DNA-binding domain superfamily/Winged helix DNA-binding domain"/>
    <property type="match status" value="1"/>
</dbReference>
<dbReference type="InterPro" id="IPR036390">
    <property type="entry name" value="WH_DNA-bd_sf"/>
</dbReference>
<dbReference type="PANTHER" id="PTHR37318:SF1">
    <property type="entry name" value="BSL7504 PROTEIN"/>
    <property type="match status" value="1"/>
</dbReference>